<evidence type="ECO:0000313" key="11">
    <source>
        <dbReference type="EMBL" id="VEG58014.1"/>
    </source>
</evidence>
<accession>A0A3S4U1L6</accession>
<dbReference type="STRING" id="1791.GCA_001049355_04323"/>
<protein>
    <recommendedName>
        <fullName evidence="2">non-specific protein-tyrosine kinase</fullName>
        <ecNumber evidence="2">2.7.10.2</ecNumber>
    </recommendedName>
</protein>
<keyword evidence="9" id="KW-0472">Membrane</keyword>
<keyword evidence="5" id="KW-0418">Kinase</keyword>
<dbReference type="InterPro" id="IPR005702">
    <property type="entry name" value="Wzc-like_C"/>
</dbReference>
<dbReference type="InterPro" id="IPR050445">
    <property type="entry name" value="Bact_polysacc_biosynth/exp"/>
</dbReference>
<dbReference type="GO" id="GO:0005524">
    <property type="term" value="F:ATP binding"/>
    <property type="evidence" value="ECO:0007669"/>
    <property type="project" value="UniProtKB-KW"/>
</dbReference>
<dbReference type="SUPFAM" id="SSF52540">
    <property type="entry name" value="P-loop containing nucleoside triphosphate hydrolases"/>
    <property type="match status" value="1"/>
</dbReference>
<reference evidence="11 12" key="1">
    <citation type="submission" date="2018-12" db="EMBL/GenBank/DDBJ databases">
        <authorList>
            <consortium name="Pathogen Informatics"/>
        </authorList>
    </citation>
    <scope>NUCLEOTIDE SEQUENCE [LARGE SCALE GENOMIC DNA]</scope>
    <source>
        <strain evidence="11 12">NCTC10437</strain>
    </source>
</reference>
<keyword evidence="7" id="KW-0829">Tyrosine-protein kinase</keyword>
<feature type="domain" description="AAA" evidence="10">
    <location>
        <begin position="234"/>
        <end position="366"/>
    </location>
</feature>
<dbReference type="Pfam" id="PF13614">
    <property type="entry name" value="AAA_31"/>
    <property type="match status" value="1"/>
</dbReference>
<feature type="transmembrane region" description="Helical" evidence="9">
    <location>
        <begin position="141"/>
        <end position="163"/>
    </location>
</feature>
<dbReference type="CDD" id="cd05387">
    <property type="entry name" value="BY-kinase"/>
    <property type="match status" value="1"/>
</dbReference>
<proteinExistence type="inferred from homology"/>
<dbReference type="AlphaFoldDB" id="A0A3S4U1L6"/>
<evidence type="ECO:0000313" key="12">
    <source>
        <dbReference type="Proteomes" id="UP000279306"/>
    </source>
</evidence>
<keyword evidence="4" id="KW-0547">Nucleotide-binding</keyword>
<evidence type="ECO:0000256" key="3">
    <source>
        <dbReference type="ARBA" id="ARBA00022679"/>
    </source>
</evidence>
<comment type="similarity">
    <text evidence="1">Belongs to the CpsD/CapB family.</text>
</comment>
<organism evidence="11 12">
    <name type="scientific">Mycolicibacterium aurum</name>
    <name type="common">Mycobacterium aurum</name>
    <dbReference type="NCBI Taxonomy" id="1791"/>
    <lineage>
        <taxon>Bacteria</taxon>
        <taxon>Bacillati</taxon>
        <taxon>Actinomycetota</taxon>
        <taxon>Actinomycetes</taxon>
        <taxon>Mycobacteriales</taxon>
        <taxon>Mycobacteriaceae</taxon>
        <taxon>Mycolicibacterium</taxon>
    </lineage>
</organism>
<dbReference type="EC" id="2.7.10.2" evidence="2"/>
<evidence type="ECO:0000256" key="8">
    <source>
        <dbReference type="ARBA" id="ARBA00051245"/>
    </source>
</evidence>
<sequence length="421" mass="44237">MPVAYTTDVRMVFTPNLSAQTEIATRQVGEVYVSDRMNTYAQVVTTNQVLQPVIDSLGLGVTVHELVERIEVTIPSSTSVINLSVSAPTAEEAASTANRIAAVMPAAIAGLEGTATVAESPVKVSVLQPADIPDKASSPKVLLNLVVAVGLAFFAAIFAALVADNFDTRVRGRRDVTALGVPYLGGTPTIRGATARTLLQFTEQRPDLQTILRRIAIDVLYAVDGTPASVVFTSPRAGAGKTMVASNIAGALAEAGNRVVFIDADVRGGRLAAQLGIPQTRGITDVISGRIELDDSVLHTNWGGFTIVPCGGSAIDVGEMLAGEKFGALMRDLADHFDVVIVDAPPITNLSEASRFTQNIANVVVVAEAATTRRAELLLATDSLRHAGAKILGVVLSRVRKVEPPAPADEEDRNIEATSSR</sequence>
<evidence type="ECO:0000256" key="2">
    <source>
        <dbReference type="ARBA" id="ARBA00011903"/>
    </source>
</evidence>
<keyword evidence="9" id="KW-0812">Transmembrane</keyword>
<dbReference type="InterPro" id="IPR027417">
    <property type="entry name" value="P-loop_NTPase"/>
</dbReference>
<dbReference type="Proteomes" id="UP000279306">
    <property type="component" value="Chromosome"/>
</dbReference>
<dbReference type="GO" id="GO:0004713">
    <property type="term" value="F:protein tyrosine kinase activity"/>
    <property type="evidence" value="ECO:0007669"/>
    <property type="project" value="UniProtKB-KW"/>
</dbReference>
<dbReference type="InterPro" id="IPR025669">
    <property type="entry name" value="AAA_dom"/>
</dbReference>
<dbReference type="PANTHER" id="PTHR32309">
    <property type="entry name" value="TYROSINE-PROTEIN KINASE"/>
    <property type="match status" value="1"/>
</dbReference>
<keyword evidence="3 11" id="KW-0808">Transferase</keyword>
<evidence type="ECO:0000256" key="9">
    <source>
        <dbReference type="SAM" id="Phobius"/>
    </source>
</evidence>
<dbReference type="NCBIfam" id="TIGR01007">
    <property type="entry name" value="eps_fam"/>
    <property type="match status" value="1"/>
</dbReference>
<evidence type="ECO:0000256" key="5">
    <source>
        <dbReference type="ARBA" id="ARBA00022777"/>
    </source>
</evidence>
<dbReference type="EMBL" id="LR134356">
    <property type="protein sequence ID" value="VEG58014.1"/>
    <property type="molecule type" value="Genomic_DNA"/>
</dbReference>
<evidence type="ECO:0000256" key="7">
    <source>
        <dbReference type="ARBA" id="ARBA00023137"/>
    </source>
</evidence>
<keyword evidence="9" id="KW-1133">Transmembrane helix</keyword>
<evidence type="ECO:0000256" key="4">
    <source>
        <dbReference type="ARBA" id="ARBA00022741"/>
    </source>
</evidence>
<dbReference type="PANTHER" id="PTHR32309:SF13">
    <property type="entry name" value="FERRIC ENTEROBACTIN TRANSPORT PROTEIN FEPE"/>
    <property type="match status" value="1"/>
</dbReference>
<evidence type="ECO:0000256" key="6">
    <source>
        <dbReference type="ARBA" id="ARBA00022840"/>
    </source>
</evidence>
<keyword evidence="6" id="KW-0067">ATP-binding</keyword>
<evidence type="ECO:0000256" key="1">
    <source>
        <dbReference type="ARBA" id="ARBA00007316"/>
    </source>
</evidence>
<dbReference type="Gene3D" id="3.40.50.300">
    <property type="entry name" value="P-loop containing nucleotide triphosphate hydrolases"/>
    <property type="match status" value="1"/>
</dbReference>
<gene>
    <name evidence="11" type="primary">ptk</name>
    <name evidence="11" type="ORF">NCTC10437_05036</name>
</gene>
<comment type="catalytic activity">
    <reaction evidence="8">
        <text>L-tyrosyl-[protein] + ATP = O-phospho-L-tyrosyl-[protein] + ADP + H(+)</text>
        <dbReference type="Rhea" id="RHEA:10596"/>
        <dbReference type="Rhea" id="RHEA-COMP:10136"/>
        <dbReference type="Rhea" id="RHEA-COMP:20101"/>
        <dbReference type="ChEBI" id="CHEBI:15378"/>
        <dbReference type="ChEBI" id="CHEBI:30616"/>
        <dbReference type="ChEBI" id="CHEBI:46858"/>
        <dbReference type="ChEBI" id="CHEBI:61978"/>
        <dbReference type="ChEBI" id="CHEBI:456216"/>
        <dbReference type="EC" id="2.7.10.2"/>
    </reaction>
</comment>
<evidence type="ECO:0000259" key="10">
    <source>
        <dbReference type="Pfam" id="PF13614"/>
    </source>
</evidence>
<dbReference type="KEGG" id="mauu:NCTC10437_05036"/>
<name>A0A3S4U1L6_MYCAU</name>
<keyword evidence="12" id="KW-1185">Reference proteome</keyword>